<reference evidence="1 2" key="1">
    <citation type="journal article" date="2013" name="Genome Announc.">
        <title>Draft Genome Sequence of Cyclobacterium qasimii Strain M12-11BT, Isolated from Arctic Marine Sediment.</title>
        <authorList>
            <person name="Shivaji S."/>
            <person name="Ara S."/>
            <person name="Singh A."/>
            <person name="Kumar Pinnaka A."/>
        </authorList>
    </citation>
    <scope>NUCLEOTIDE SEQUENCE [LARGE SCALE GENOMIC DNA]</scope>
    <source>
        <strain evidence="1 2">M12-11B</strain>
    </source>
</reference>
<dbReference type="Proteomes" id="UP000014974">
    <property type="component" value="Unassembled WGS sequence"/>
</dbReference>
<gene>
    <name evidence="1" type="ORF">ADICYQ_0367</name>
</gene>
<evidence type="ECO:0000313" key="1">
    <source>
        <dbReference type="EMBL" id="EPR71465.1"/>
    </source>
</evidence>
<dbReference type="AlphaFoldDB" id="S7VMN1"/>
<organism evidence="1 2">
    <name type="scientific">Cyclobacterium qasimii M12-11B</name>
    <dbReference type="NCBI Taxonomy" id="641524"/>
    <lineage>
        <taxon>Bacteria</taxon>
        <taxon>Pseudomonadati</taxon>
        <taxon>Bacteroidota</taxon>
        <taxon>Cytophagia</taxon>
        <taxon>Cytophagales</taxon>
        <taxon>Cyclobacteriaceae</taxon>
        <taxon>Cyclobacterium</taxon>
    </lineage>
</organism>
<name>S7VMN1_9BACT</name>
<comment type="caution">
    <text evidence="1">The sequence shown here is derived from an EMBL/GenBank/DDBJ whole genome shotgun (WGS) entry which is preliminary data.</text>
</comment>
<protein>
    <submittedName>
        <fullName evidence="1">Uncharacterized protein</fullName>
    </submittedName>
</protein>
<evidence type="ECO:0000313" key="2">
    <source>
        <dbReference type="Proteomes" id="UP000014974"/>
    </source>
</evidence>
<accession>S7VMN1</accession>
<dbReference type="EMBL" id="ATNM01000016">
    <property type="protein sequence ID" value="EPR71465.1"/>
    <property type="molecule type" value="Genomic_DNA"/>
</dbReference>
<proteinExistence type="predicted"/>
<sequence length="40" mass="4776">MTNFQRAHFTQNFVWNFNNSLQFSLGNRKSFILANENKNP</sequence>